<dbReference type="PANTHER" id="PTHR34580:SF3">
    <property type="entry name" value="PROTEIN PAFB"/>
    <property type="match status" value="1"/>
</dbReference>
<gene>
    <name evidence="4" type="ORF">SAMN04515671_3732</name>
</gene>
<dbReference type="Pfam" id="PF13280">
    <property type="entry name" value="WYL"/>
    <property type="match status" value="1"/>
</dbReference>
<dbReference type="AlphaFoldDB" id="A0A1H0RSI4"/>
<dbReference type="Pfam" id="PF25583">
    <property type="entry name" value="WCX"/>
    <property type="match status" value="1"/>
</dbReference>
<dbReference type="RefSeq" id="WP_090478783.1">
    <property type="nucleotide sequence ID" value="NZ_LT629710.1"/>
</dbReference>
<dbReference type="Proteomes" id="UP000198741">
    <property type="component" value="Chromosome I"/>
</dbReference>
<evidence type="ECO:0000259" key="2">
    <source>
        <dbReference type="Pfam" id="PF13280"/>
    </source>
</evidence>
<dbReference type="EMBL" id="LT629710">
    <property type="protein sequence ID" value="SDP32482.1"/>
    <property type="molecule type" value="Genomic_DNA"/>
</dbReference>
<name>A0A1H0RSI4_9ACTN</name>
<protein>
    <submittedName>
        <fullName evidence="4">Transcriptional regulator</fullName>
    </submittedName>
</protein>
<dbReference type="InterPro" id="IPR057727">
    <property type="entry name" value="WCX_dom"/>
</dbReference>
<dbReference type="InterPro" id="IPR026881">
    <property type="entry name" value="WYL_dom"/>
</dbReference>
<evidence type="ECO:0000256" key="1">
    <source>
        <dbReference type="SAM" id="MobiDB-lite"/>
    </source>
</evidence>
<sequence length="356" mass="38023">MATAKAERLLNLVIALVNSPRFRTANWIRDKVAGYSDAPTEEAFFRTFERDKTELRDLGIPLQTPDDGSDGYRILPGEFSLPQLSFTPAETAALGLAARLWETTALAGPGSNAIRKIRDAAPGDQDDDHQSSAAGLLQPRVRTGDPSFAPLYAAVRAGRAVTFDYRKDPAGAPVGRNVQPWGLVSYKGRWYLVGFDTDRKARRTFRLSRIAGSVKAVGRAGVASAPAGLDLLSLVAGSVELPAGRTTTLVIKPGSAAGLRRRATTTADATPSIDLDPAGRHAGWDVVQMPFAHLWDTARTIAGQGPDVLVVEPPDLREAVIRLLVGAAGSAPGMDPEAMPRFEPEDVRLDVPEVAS</sequence>
<evidence type="ECO:0000313" key="4">
    <source>
        <dbReference type="EMBL" id="SDP32482.1"/>
    </source>
</evidence>
<dbReference type="PANTHER" id="PTHR34580">
    <property type="match status" value="1"/>
</dbReference>
<evidence type="ECO:0000259" key="3">
    <source>
        <dbReference type="Pfam" id="PF25583"/>
    </source>
</evidence>
<dbReference type="InterPro" id="IPR051534">
    <property type="entry name" value="CBASS_pafABC_assoc_protein"/>
</dbReference>
<evidence type="ECO:0000313" key="5">
    <source>
        <dbReference type="Proteomes" id="UP000198741"/>
    </source>
</evidence>
<feature type="region of interest" description="Disordered" evidence="1">
    <location>
        <begin position="120"/>
        <end position="141"/>
    </location>
</feature>
<feature type="domain" description="WCX" evidence="3">
    <location>
        <begin position="247"/>
        <end position="326"/>
    </location>
</feature>
<dbReference type="OrthoDB" id="3268930at2"/>
<dbReference type="STRING" id="1090615.SAMN04515671_3732"/>
<feature type="region of interest" description="Disordered" evidence="1">
    <location>
        <begin position="332"/>
        <end position="356"/>
    </location>
</feature>
<keyword evidence="5" id="KW-1185">Reference proteome</keyword>
<reference evidence="4 5" key="1">
    <citation type="submission" date="2016-10" db="EMBL/GenBank/DDBJ databases">
        <authorList>
            <person name="de Groot N.N."/>
        </authorList>
    </citation>
    <scope>NUCLEOTIDE SEQUENCE [LARGE SCALE GENOMIC DNA]</scope>
    <source>
        <strain evidence="5">P4-7,KCTC 19426,CECT 7604</strain>
    </source>
</reference>
<feature type="compositionally biased region" description="Basic and acidic residues" evidence="1">
    <location>
        <begin position="338"/>
        <end position="356"/>
    </location>
</feature>
<proteinExistence type="predicted"/>
<feature type="domain" description="WYL" evidence="2">
    <location>
        <begin position="148"/>
        <end position="211"/>
    </location>
</feature>
<dbReference type="PROSITE" id="PS52050">
    <property type="entry name" value="WYL"/>
    <property type="match status" value="1"/>
</dbReference>
<accession>A0A1H0RSI4</accession>
<organism evidence="4 5">
    <name type="scientific">Nakamurella panacisegetis</name>
    <dbReference type="NCBI Taxonomy" id="1090615"/>
    <lineage>
        <taxon>Bacteria</taxon>
        <taxon>Bacillati</taxon>
        <taxon>Actinomycetota</taxon>
        <taxon>Actinomycetes</taxon>
        <taxon>Nakamurellales</taxon>
        <taxon>Nakamurellaceae</taxon>
        <taxon>Nakamurella</taxon>
    </lineage>
</organism>